<dbReference type="InterPro" id="IPR011990">
    <property type="entry name" value="TPR-like_helical_dom_sf"/>
</dbReference>
<dbReference type="RefSeq" id="WP_015229168.1">
    <property type="nucleotide sequence ID" value="NC_019780.1"/>
</dbReference>
<organism evidence="5 6">
    <name type="scientific">Dactylococcopsis salina (strain PCC 8305)</name>
    <name type="common">Myxobactron salinum</name>
    <dbReference type="NCBI Taxonomy" id="13035"/>
    <lineage>
        <taxon>Bacteria</taxon>
        <taxon>Bacillati</taxon>
        <taxon>Cyanobacteriota</taxon>
        <taxon>Cyanophyceae</taxon>
        <taxon>Nodosilineales</taxon>
        <taxon>Cymatolegaceae</taxon>
        <taxon>Dactylococcopsis</taxon>
    </lineage>
</organism>
<feature type="transmembrane region" description="Helical" evidence="4">
    <location>
        <begin position="12"/>
        <end position="33"/>
    </location>
</feature>
<evidence type="ECO:0000256" key="2">
    <source>
        <dbReference type="ARBA" id="ARBA00022803"/>
    </source>
</evidence>
<dbReference type="AlphaFoldDB" id="K9YTD8"/>
<dbReference type="Pfam" id="PF13181">
    <property type="entry name" value="TPR_8"/>
    <property type="match status" value="1"/>
</dbReference>
<protein>
    <submittedName>
        <fullName evidence="5">Tetratricopeptide repeat protein</fullName>
    </submittedName>
</protein>
<dbReference type="PANTHER" id="PTHR44858">
    <property type="entry name" value="TETRATRICOPEPTIDE REPEAT PROTEIN 6"/>
    <property type="match status" value="1"/>
</dbReference>
<keyword evidence="1" id="KW-0677">Repeat</keyword>
<dbReference type="OrthoDB" id="560318at2"/>
<dbReference type="PANTHER" id="PTHR44858:SF1">
    <property type="entry name" value="UDP-N-ACETYLGLUCOSAMINE--PEPTIDE N-ACETYLGLUCOSAMINYLTRANSFERASE SPINDLY-RELATED"/>
    <property type="match status" value="1"/>
</dbReference>
<name>K9YTD8_DACS8</name>
<keyword evidence="2 3" id="KW-0802">TPR repeat</keyword>
<dbReference type="Gene3D" id="1.25.40.10">
    <property type="entry name" value="Tetratricopeptide repeat domain"/>
    <property type="match status" value="1"/>
</dbReference>
<dbReference type="PROSITE" id="PS50293">
    <property type="entry name" value="TPR_REGION"/>
    <property type="match status" value="1"/>
</dbReference>
<dbReference type="HOGENOM" id="CLU_1419724_0_0_3"/>
<dbReference type="Pfam" id="PF14559">
    <property type="entry name" value="TPR_19"/>
    <property type="match status" value="1"/>
</dbReference>
<accession>K9YTD8</accession>
<dbReference type="EMBL" id="CP003944">
    <property type="protein sequence ID" value="AFZ50164.1"/>
    <property type="molecule type" value="Genomic_DNA"/>
</dbReference>
<sequence length="192" mass="21457">MLELNQNPTEIIALVTVAIILLSVGIILGRSFLLSQRFQKAQKLYEEEKYGDAIPVFQKIIERQKSNDLARLLLGKSLVQKGNLTEAISTFETLTQSSPKNVDGYIELGKVYMKQGKIDSAIAQFQQATKIKPNKFAEPHRVLGLALKEKGETKAAIASLEKAKKLYSSQKSYPMIEAIDEEIDTITEQSKK</sequence>
<keyword evidence="4" id="KW-0472">Membrane</keyword>
<proteinExistence type="predicted"/>
<evidence type="ECO:0000256" key="3">
    <source>
        <dbReference type="PROSITE-ProRule" id="PRU00339"/>
    </source>
</evidence>
<evidence type="ECO:0000256" key="1">
    <source>
        <dbReference type="ARBA" id="ARBA00022737"/>
    </source>
</evidence>
<dbReference type="PROSITE" id="PS50005">
    <property type="entry name" value="TPR"/>
    <property type="match status" value="1"/>
</dbReference>
<dbReference type="InterPro" id="IPR019734">
    <property type="entry name" value="TPR_rpt"/>
</dbReference>
<evidence type="ECO:0000256" key="4">
    <source>
        <dbReference type="SAM" id="Phobius"/>
    </source>
</evidence>
<dbReference type="STRING" id="13035.Dacsa_1479"/>
<dbReference type="eggNOG" id="COG0457">
    <property type="taxonomic scope" value="Bacteria"/>
</dbReference>
<dbReference type="InterPro" id="IPR050498">
    <property type="entry name" value="Ycf3"/>
</dbReference>
<evidence type="ECO:0000313" key="5">
    <source>
        <dbReference type="EMBL" id="AFZ50164.1"/>
    </source>
</evidence>
<gene>
    <name evidence="5" type="ORF">Dacsa_1479</name>
</gene>
<keyword evidence="4" id="KW-0812">Transmembrane</keyword>
<dbReference type="SMART" id="SM00028">
    <property type="entry name" value="TPR"/>
    <property type="match status" value="4"/>
</dbReference>
<dbReference type="SUPFAM" id="SSF48452">
    <property type="entry name" value="TPR-like"/>
    <property type="match status" value="1"/>
</dbReference>
<keyword evidence="4" id="KW-1133">Transmembrane helix</keyword>
<dbReference type="Proteomes" id="UP000010482">
    <property type="component" value="Chromosome"/>
</dbReference>
<feature type="repeat" description="TPR" evidence="3">
    <location>
        <begin position="102"/>
        <end position="135"/>
    </location>
</feature>
<reference evidence="5" key="1">
    <citation type="submission" date="2012-04" db="EMBL/GenBank/DDBJ databases">
        <title>Finished genome of Dactylococcopsis salina PCC 8305.</title>
        <authorList>
            <consortium name="US DOE Joint Genome Institute"/>
            <person name="Gugger M."/>
            <person name="Coursin T."/>
            <person name="Rippka R."/>
            <person name="Tandeau De Marsac N."/>
            <person name="Huntemann M."/>
            <person name="Wei C.-L."/>
            <person name="Han J."/>
            <person name="Detter J.C."/>
            <person name="Han C."/>
            <person name="Tapia R."/>
            <person name="Daligault H."/>
            <person name="Chen A."/>
            <person name="Krypides N."/>
            <person name="Mavromatis K."/>
            <person name="Markowitz V."/>
            <person name="Szeto E."/>
            <person name="Ivanova N."/>
            <person name="Ovchinnikova G."/>
            <person name="Pagani I."/>
            <person name="Pati A."/>
            <person name="Goodwin L."/>
            <person name="Peters L."/>
            <person name="Pitluck S."/>
            <person name="Woyke T."/>
            <person name="Kerfeld C."/>
        </authorList>
    </citation>
    <scope>NUCLEOTIDE SEQUENCE [LARGE SCALE GENOMIC DNA]</scope>
    <source>
        <strain evidence="5">PCC 8305</strain>
    </source>
</reference>
<keyword evidence="6" id="KW-1185">Reference proteome</keyword>
<dbReference type="KEGG" id="dsl:Dacsa_1479"/>
<evidence type="ECO:0000313" key="6">
    <source>
        <dbReference type="Proteomes" id="UP000010482"/>
    </source>
</evidence>